<sequence>APFLLLLLLLHFTTHRLWPPLYHLTCRLCNSLSSFWRCFRPLSSFRRQTRIHRRGNPDDFISGACGAVEAASSASRSGGRFPIPDRQVHLMNRNSRGRPPLTFACFLPRTEAAEDEQDFKILIFLTLQINENSRSKHVFLLIFLCFII</sequence>
<accession>A0AAV0L7J5</accession>
<keyword evidence="3" id="KW-1185">Reference proteome</keyword>
<evidence type="ECO:0000313" key="2">
    <source>
        <dbReference type="EMBL" id="CAI0430644.1"/>
    </source>
</evidence>
<feature type="signal peptide" evidence="1">
    <location>
        <begin position="1"/>
        <end position="15"/>
    </location>
</feature>
<dbReference type="Proteomes" id="UP001154282">
    <property type="component" value="Unassembled WGS sequence"/>
</dbReference>
<feature type="non-terminal residue" evidence="2">
    <location>
        <position position="148"/>
    </location>
</feature>
<keyword evidence="1" id="KW-0732">Signal</keyword>
<organism evidence="2 3">
    <name type="scientific">Linum tenue</name>
    <dbReference type="NCBI Taxonomy" id="586396"/>
    <lineage>
        <taxon>Eukaryota</taxon>
        <taxon>Viridiplantae</taxon>
        <taxon>Streptophyta</taxon>
        <taxon>Embryophyta</taxon>
        <taxon>Tracheophyta</taxon>
        <taxon>Spermatophyta</taxon>
        <taxon>Magnoliopsida</taxon>
        <taxon>eudicotyledons</taxon>
        <taxon>Gunneridae</taxon>
        <taxon>Pentapetalae</taxon>
        <taxon>rosids</taxon>
        <taxon>fabids</taxon>
        <taxon>Malpighiales</taxon>
        <taxon>Linaceae</taxon>
        <taxon>Linum</taxon>
    </lineage>
</organism>
<comment type="caution">
    <text evidence="2">The sequence shown here is derived from an EMBL/GenBank/DDBJ whole genome shotgun (WGS) entry which is preliminary data.</text>
</comment>
<dbReference type="EMBL" id="CAMGYJ010000006">
    <property type="protein sequence ID" value="CAI0430644.1"/>
    <property type="molecule type" value="Genomic_DNA"/>
</dbReference>
<feature type="chain" id="PRO_5043426597" description="Secreted protein" evidence="1">
    <location>
        <begin position="16"/>
        <end position="148"/>
    </location>
</feature>
<protein>
    <recommendedName>
        <fullName evidence="4">Secreted protein</fullName>
    </recommendedName>
</protein>
<evidence type="ECO:0000256" key="1">
    <source>
        <dbReference type="SAM" id="SignalP"/>
    </source>
</evidence>
<feature type="non-terminal residue" evidence="2">
    <location>
        <position position="1"/>
    </location>
</feature>
<gene>
    <name evidence="2" type="ORF">LITE_LOCUS22704</name>
</gene>
<name>A0AAV0L7J5_9ROSI</name>
<dbReference type="AlphaFoldDB" id="A0AAV0L7J5"/>
<reference evidence="2" key="1">
    <citation type="submission" date="2022-08" db="EMBL/GenBank/DDBJ databases">
        <authorList>
            <person name="Gutierrez-Valencia J."/>
        </authorList>
    </citation>
    <scope>NUCLEOTIDE SEQUENCE</scope>
</reference>
<evidence type="ECO:0000313" key="3">
    <source>
        <dbReference type="Proteomes" id="UP001154282"/>
    </source>
</evidence>
<evidence type="ECO:0008006" key="4">
    <source>
        <dbReference type="Google" id="ProtNLM"/>
    </source>
</evidence>
<proteinExistence type="predicted"/>